<name>A0A1F6EEH6_9BACT</name>
<proteinExistence type="predicted"/>
<sequence>MGPRRFARSGSSIFIVAVLLKNWLLTAWVDVGTLTYEHDLEFEKRINNIKLLAERFGESVDRPAGRKTA</sequence>
<dbReference type="STRING" id="1798508.A3A35_00905"/>
<evidence type="ECO:0000313" key="1">
    <source>
        <dbReference type="EMBL" id="OGG72059.1"/>
    </source>
</evidence>
<dbReference type="EMBL" id="MFLV01000002">
    <property type="protein sequence ID" value="OGG72059.1"/>
    <property type="molecule type" value="Genomic_DNA"/>
</dbReference>
<reference evidence="1 2" key="1">
    <citation type="journal article" date="2016" name="Nat. Commun.">
        <title>Thousands of microbial genomes shed light on interconnected biogeochemical processes in an aquifer system.</title>
        <authorList>
            <person name="Anantharaman K."/>
            <person name="Brown C.T."/>
            <person name="Hug L.A."/>
            <person name="Sharon I."/>
            <person name="Castelle C.J."/>
            <person name="Probst A.J."/>
            <person name="Thomas B.C."/>
            <person name="Singh A."/>
            <person name="Wilkins M.J."/>
            <person name="Karaoz U."/>
            <person name="Brodie E.L."/>
            <person name="Williams K.H."/>
            <person name="Hubbard S.S."/>
            <person name="Banfield J.F."/>
        </authorList>
    </citation>
    <scope>NUCLEOTIDE SEQUENCE [LARGE SCALE GENOMIC DNA]</scope>
</reference>
<protein>
    <submittedName>
        <fullName evidence="1">Uncharacterized protein</fullName>
    </submittedName>
</protein>
<accession>A0A1F6EEH6</accession>
<gene>
    <name evidence="1" type="ORF">A3A35_00905</name>
</gene>
<dbReference type="AlphaFoldDB" id="A0A1F6EEH6"/>
<dbReference type="Proteomes" id="UP000179115">
    <property type="component" value="Unassembled WGS sequence"/>
</dbReference>
<comment type="caution">
    <text evidence="1">The sequence shown here is derived from an EMBL/GenBank/DDBJ whole genome shotgun (WGS) entry which is preliminary data.</text>
</comment>
<evidence type="ECO:0000313" key="2">
    <source>
        <dbReference type="Proteomes" id="UP000179115"/>
    </source>
</evidence>
<organism evidence="1 2">
    <name type="scientific">Candidatus Kaiserbacteria bacterium RIFCSPLOWO2_01_FULL_51_21</name>
    <dbReference type="NCBI Taxonomy" id="1798508"/>
    <lineage>
        <taxon>Bacteria</taxon>
        <taxon>Candidatus Kaiseribacteriota</taxon>
    </lineage>
</organism>